<dbReference type="AlphaFoldDB" id="A0A844W4X2"/>
<dbReference type="Gene3D" id="1.20.1420.20">
    <property type="entry name" value="M75 peptidase, HXXE motif"/>
    <property type="match status" value="1"/>
</dbReference>
<keyword evidence="2 3" id="KW-0732">Signal</keyword>
<feature type="signal peptide" evidence="3">
    <location>
        <begin position="1"/>
        <end position="17"/>
    </location>
</feature>
<organism evidence="5 6">
    <name type="scientific">Pseudooceanicola pacificus</name>
    <dbReference type="NCBI Taxonomy" id="2676438"/>
    <lineage>
        <taxon>Bacteria</taxon>
        <taxon>Pseudomonadati</taxon>
        <taxon>Pseudomonadota</taxon>
        <taxon>Alphaproteobacteria</taxon>
        <taxon>Rhodobacterales</taxon>
        <taxon>Paracoccaceae</taxon>
        <taxon>Pseudooceanicola</taxon>
    </lineage>
</organism>
<reference evidence="5 6" key="1">
    <citation type="submission" date="2019-11" db="EMBL/GenBank/DDBJ databases">
        <title>Pseudooceanicola pacifica sp. nov., isolated from deep-sea sediment of the Pacific Ocean.</title>
        <authorList>
            <person name="Lyu L."/>
        </authorList>
    </citation>
    <scope>NUCLEOTIDE SEQUENCE [LARGE SCALE GENOMIC DNA]</scope>
    <source>
        <strain evidence="5 6">216_PA32_1</strain>
    </source>
</reference>
<name>A0A844W4X2_9RHOB</name>
<feature type="chain" id="PRO_5032673410" evidence="3">
    <location>
        <begin position="18"/>
        <end position="326"/>
    </location>
</feature>
<evidence type="ECO:0000313" key="6">
    <source>
        <dbReference type="Proteomes" id="UP000443843"/>
    </source>
</evidence>
<feature type="domain" description="Imelysin-like" evidence="4">
    <location>
        <begin position="27"/>
        <end position="304"/>
    </location>
</feature>
<evidence type="ECO:0000256" key="2">
    <source>
        <dbReference type="ARBA" id="ARBA00022729"/>
    </source>
</evidence>
<evidence type="ECO:0000256" key="3">
    <source>
        <dbReference type="SAM" id="SignalP"/>
    </source>
</evidence>
<dbReference type="CDD" id="cd14659">
    <property type="entry name" value="Imelysin-like_IPPA"/>
    <property type="match status" value="1"/>
</dbReference>
<dbReference type="InterPro" id="IPR018976">
    <property type="entry name" value="Imelysin-like"/>
</dbReference>
<evidence type="ECO:0000259" key="4">
    <source>
        <dbReference type="Pfam" id="PF09375"/>
    </source>
</evidence>
<dbReference type="EMBL" id="WNXQ01000009">
    <property type="protein sequence ID" value="MWB79306.1"/>
    <property type="molecule type" value="Genomic_DNA"/>
</dbReference>
<comment type="subcellular location">
    <subcellularLocation>
        <location evidence="1">Cell envelope</location>
    </subcellularLocation>
</comment>
<dbReference type="InterPro" id="IPR038352">
    <property type="entry name" value="Imelysin_sf"/>
</dbReference>
<dbReference type="Proteomes" id="UP000443843">
    <property type="component" value="Unassembled WGS sequence"/>
</dbReference>
<dbReference type="Pfam" id="PF09375">
    <property type="entry name" value="Peptidase_M75"/>
    <property type="match status" value="1"/>
</dbReference>
<accession>A0A844W4X2</accession>
<keyword evidence="6" id="KW-1185">Reference proteome</keyword>
<protein>
    <submittedName>
        <fullName evidence="5">Signal peptidase</fullName>
    </submittedName>
</protein>
<dbReference type="RefSeq" id="WP_160383516.1">
    <property type="nucleotide sequence ID" value="NZ_WNXQ01000009.1"/>
</dbReference>
<comment type="caution">
    <text evidence="5">The sequence shown here is derived from an EMBL/GenBank/DDBJ whole genome shotgun (WGS) entry which is preliminary data.</text>
</comment>
<dbReference type="GO" id="GO:0030313">
    <property type="term" value="C:cell envelope"/>
    <property type="evidence" value="ECO:0007669"/>
    <property type="project" value="UniProtKB-SubCell"/>
</dbReference>
<evidence type="ECO:0000256" key="1">
    <source>
        <dbReference type="ARBA" id="ARBA00004196"/>
    </source>
</evidence>
<evidence type="ECO:0000313" key="5">
    <source>
        <dbReference type="EMBL" id="MWB79306.1"/>
    </source>
</evidence>
<sequence>MIRTLALALTLAGPVAAAVPEVVNEHAMPGFQAFSRATSALADAAAADCTPAALDDSYNAAFDAWLGVAHLQLGPTEAVTHSIAFWPDKRGFVGKTLAGMIADQDPVADDVGGYAEVSAAARGFFALEAMLFDPAFDGYETGSYSCRLVQTIAADLARTATRLETGWAGGFADTLLSAGADNNPVYLSKDEALRALYTQLMAGLEFNAETRLGRPLGTFERPRPTRAEAWRSGRPLRNVELSLKALHGLARTLANGPTPETDAAFAAAADVTANIEDPTFQTIEDPQERLHVEILQQRIQAIRAAVSDEIGDPLGVAAGFNSGDGD</sequence>
<dbReference type="InterPro" id="IPR034984">
    <property type="entry name" value="Imelysin-like_IPPA"/>
</dbReference>
<proteinExistence type="predicted"/>
<gene>
    <name evidence="5" type="ORF">GLS40_14795</name>
</gene>